<name>A0A381SRT9_9ZZZZ</name>
<dbReference type="EMBL" id="UINC01003178">
    <property type="protein sequence ID" value="SVA04013.1"/>
    <property type="molecule type" value="Genomic_DNA"/>
</dbReference>
<sequence>MISPTESLQKRPIPSALISLVCVLGIGFGFWPSPAGSQTLPPHSAEWDRAAAADYLDGRQAWWETWPVAERDHETSCVSCHTTLPYALARPTLRPALGETGPSVPEVHLLEDVEKRVALWNEVDPFYPDQTFGLPKASESRGVEAILNALILSNRDAYKGHLTSETREAFENLWKLQFTRGEGSGAWAWLYFDLAPWESDGAAYFGAALAAVAVGIAPDEYATSTEIQDRVELLRSYLQKDSQDRPPFDRVMLLWASTELPDLMTRELQQSTIADIVSLQNSDGGWSLPSLGRWERPDVLSPDPGSDGYATGLVTFVLQKAGVQPIQENVSRALAWLVQKQDPTSGRWPSTSLNRERDPTSERGLLMADAATGFAVLALTQADPSNE</sequence>
<gene>
    <name evidence="2" type="ORF">METZ01_LOCUS56867</name>
</gene>
<keyword evidence="1" id="KW-0472">Membrane</keyword>
<dbReference type="SUPFAM" id="SSF48239">
    <property type="entry name" value="Terpenoid cyclases/Protein prenyltransferases"/>
    <property type="match status" value="1"/>
</dbReference>
<keyword evidence="1" id="KW-1133">Transmembrane helix</keyword>
<evidence type="ECO:0000313" key="2">
    <source>
        <dbReference type="EMBL" id="SVA04013.1"/>
    </source>
</evidence>
<feature type="transmembrane region" description="Helical" evidence="1">
    <location>
        <begin position="12"/>
        <end position="31"/>
    </location>
</feature>
<reference evidence="2" key="1">
    <citation type="submission" date="2018-05" db="EMBL/GenBank/DDBJ databases">
        <authorList>
            <person name="Lanie J.A."/>
            <person name="Ng W.-L."/>
            <person name="Kazmierczak K.M."/>
            <person name="Andrzejewski T.M."/>
            <person name="Davidsen T.M."/>
            <person name="Wayne K.J."/>
            <person name="Tettelin H."/>
            <person name="Glass J.I."/>
            <person name="Rusch D."/>
            <person name="Podicherti R."/>
            <person name="Tsui H.-C.T."/>
            <person name="Winkler M.E."/>
        </authorList>
    </citation>
    <scope>NUCLEOTIDE SEQUENCE</scope>
</reference>
<evidence type="ECO:0008006" key="3">
    <source>
        <dbReference type="Google" id="ProtNLM"/>
    </source>
</evidence>
<dbReference type="InterPro" id="IPR008930">
    <property type="entry name" value="Terpenoid_cyclase/PrenylTrfase"/>
</dbReference>
<dbReference type="Gene3D" id="1.50.10.20">
    <property type="match status" value="1"/>
</dbReference>
<protein>
    <recommendedName>
        <fullName evidence="3">Squalene cyclase C-terminal domain-containing protein</fullName>
    </recommendedName>
</protein>
<dbReference type="AlphaFoldDB" id="A0A381SRT9"/>
<keyword evidence="1" id="KW-0812">Transmembrane</keyword>
<accession>A0A381SRT9</accession>
<organism evidence="2">
    <name type="scientific">marine metagenome</name>
    <dbReference type="NCBI Taxonomy" id="408172"/>
    <lineage>
        <taxon>unclassified sequences</taxon>
        <taxon>metagenomes</taxon>
        <taxon>ecological metagenomes</taxon>
    </lineage>
</organism>
<proteinExistence type="predicted"/>
<evidence type="ECO:0000256" key="1">
    <source>
        <dbReference type="SAM" id="Phobius"/>
    </source>
</evidence>